<organism evidence="1 2">
    <name type="scientific">Blautia hansenii</name>
    <name type="common">Ruminococcus hansenii</name>
    <dbReference type="NCBI Taxonomy" id="1322"/>
    <lineage>
        <taxon>Bacteria</taxon>
        <taxon>Bacillati</taxon>
        <taxon>Bacillota</taxon>
        <taxon>Clostridia</taxon>
        <taxon>Lachnospirales</taxon>
        <taxon>Lachnospiraceae</taxon>
        <taxon>Blautia</taxon>
    </lineage>
</organism>
<accession>A0ABX2I5N4</accession>
<proteinExistence type="predicted"/>
<name>A0ABX2I5N4_BLAHA</name>
<dbReference type="EMBL" id="JAAITA010000005">
    <property type="protein sequence ID" value="NSJ85751.1"/>
    <property type="molecule type" value="Genomic_DNA"/>
</dbReference>
<sequence>MIALQIVDLKDFMSKLLIGSTFDSFWLCEASVTTFATFTIDGTLHTDFYDTQEAQLLQTQKQTYSLWRDIKPFCFSMMKGKKTPLHFKIVFRLSEKNTEKLLLGNHLNFSSDDVFGLFVNFQYDGKTLTCTTGTSLKTFTLDKSLDHVWDDLIQKFFRQQQIPCEKL</sequence>
<dbReference type="Pfam" id="PF18988">
    <property type="entry name" value="DUF5721"/>
    <property type="match status" value="1"/>
</dbReference>
<dbReference type="Proteomes" id="UP000822142">
    <property type="component" value="Unassembled WGS sequence"/>
</dbReference>
<evidence type="ECO:0000313" key="2">
    <source>
        <dbReference type="Proteomes" id="UP000822142"/>
    </source>
</evidence>
<reference evidence="1 2" key="1">
    <citation type="journal article" date="2020" name="Cell Host Microbe">
        <title>Functional and Genomic Variation between Human-Derived Isolates of Lachnospiraceae Reveals Inter- and Intra-Species Diversity.</title>
        <authorList>
            <person name="Sorbara M.T."/>
            <person name="Littmann E.R."/>
            <person name="Fontana E."/>
            <person name="Moody T.U."/>
            <person name="Kohout C.E."/>
            <person name="Gjonbalaj M."/>
            <person name="Eaton V."/>
            <person name="Seok R."/>
            <person name="Leiner I.M."/>
            <person name="Pamer E.G."/>
        </authorList>
    </citation>
    <scope>NUCLEOTIDE SEQUENCE [LARGE SCALE GENOMIC DNA]</scope>
    <source>
        <strain evidence="1 2">MSK.15.26</strain>
    </source>
</reference>
<evidence type="ECO:0000313" key="1">
    <source>
        <dbReference type="EMBL" id="NSJ85751.1"/>
    </source>
</evidence>
<protein>
    <submittedName>
        <fullName evidence="1">Uncharacterized protein</fullName>
    </submittedName>
</protein>
<comment type="caution">
    <text evidence="1">The sequence shown here is derived from an EMBL/GenBank/DDBJ whole genome shotgun (WGS) entry which is preliminary data.</text>
</comment>
<dbReference type="InterPro" id="IPR043779">
    <property type="entry name" value="DUF5721"/>
</dbReference>
<dbReference type="RefSeq" id="WP_173748793.1">
    <property type="nucleotide sequence ID" value="NZ_JAAITA010000005.1"/>
</dbReference>
<keyword evidence="2" id="KW-1185">Reference proteome</keyword>
<gene>
    <name evidence="1" type="ORF">G5A70_06115</name>
</gene>